<evidence type="ECO:0000313" key="2">
    <source>
        <dbReference type="Proteomes" id="UP000035170"/>
    </source>
</evidence>
<sequence>MYYEVSGSRLRILGTNHVVPEGMPLPSFVLDAVQWAEAGCTEHDPSEFAPRVLLREGERLQDLLPPDVWHALHHAWHLELRNPADLQRQRPWAAAMNVGISRLRMSPGAEHHFGLHLQKNGRAWGCLERADEVADLLDAVPIMDVAEMLRAALPKIDEAQAHFEATYTEWVARDSDGLFEGLKQSPMYSLPSFREAYFLTRNRTWADRLMNFEAPPVNTVLAVGCFHLLGPDNLLDLLRKRGITIREL</sequence>
<dbReference type="AlphaFoldDB" id="A0A0H2M695"/>
<organism evidence="1 2">
    <name type="scientific">Variovorax paradoxus</name>
    <dbReference type="NCBI Taxonomy" id="34073"/>
    <lineage>
        <taxon>Bacteria</taxon>
        <taxon>Pseudomonadati</taxon>
        <taxon>Pseudomonadota</taxon>
        <taxon>Betaproteobacteria</taxon>
        <taxon>Burkholderiales</taxon>
        <taxon>Comamonadaceae</taxon>
        <taxon>Variovorax</taxon>
    </lineage>
</organism>
<dbReference type="CDD" id="cd14789">
    <property type="entry name" value="Tiki"/>
    <property type="match status" value="1"/>
</dbReference>
<dbReference type="PANTHER" id="PTHR40590">
    <property type="entry name" value="CYTOPLASMIC PROTEIN-RELATED"/>
    <property type="match status" value="1"/>
</dbReference>
<dbReference type="RefSeq" id="WP_196305663.1">
    <property type="nucleotide sequence ID" value="NZ_JZWI01000006.1"/>
</dbReference>
<protein>
    <submittedName>
        <fullName evidence="1">TraB family protein</fullName>
    </submittedName>
</protein>
<keyword evidence="2" id="KW-1185">Reference proteome</keyword>
<dbReference type="PATRIC" id="fig|34073.19.peg.1190"/>
<dbReference type="Pfam" id="PF01963">
    <property type="entry name" value="TraB_PrgY_gumN"/>
    <property type="match status" value="1"/>
</dbReference>
<evidence type="ECO:0000313" key="1">
    <source>
        <dbReference type="EMBL" id="KLN57656.1"/>
    </source>
</evidence>
<dbReference type="InterPro" id="IPR047111">
    <property type="entry name" value="YbaP-like"/>
</dbReference>
<proteinExistence type="predicted"/>
<accession>A0A0H2M695</accession>
<dbReference type="PANTHER" id="PTHR40590:SF1">
    <property type="entry name" value="CYTOPLASMIC PROTEIN"/>
    <property type="match status" value="1"/>
</dbReference>
<name>A0A0H2M695_VARPD</name>
<dbReference type="InterPro" id="IPR002816">
    <property type="entry name" value="TraB/PrgY/GumN_fam"/>
</dbReference>
<gene>
    <name evidence="1" type="ORF">VPARA_11690</name>
</gene>
<dbReference type="Proteomes" id="UP000035170">
    <property type="component" value="Unassembled WGS sequence"/>
</dbReference>
<reference evidence="1 2" key="1">
    <citation type="submission" date="2015-03" db="EMBL/GenBank/DDBJ databases">
        <title>Genome sequence of Variovorax paradoxus TBEA6.</title>
        <authorList>
            <person name="Poehlein A."/>
            <person name="Schuldes J."/>
            <person name="Wuebbeler J.H."/>
            <person name="Hiessl S."/>
            <person name="Steinbuechel A."/>
            <person name="Daniel R."/>
        </authorList>
    </citation>
    <scope>NUCLEOTIDE SEQUENCE [LARGE SCALE GENOMIC DNA]</scope>
    <source>
        <strain evidence="1 2">TBEA6</strain>
    </source>
</reference>
<comment type="caution">
    <text evidence="1">The sequence shown here is derived from an EMBL/GenBank/DDBJ whole genome shotgun (WGS) entry which is preliminary data.</text>
</comment>
<dbReference type="EMBL" id="JZWI01000006">
    <property type="protein sequence ID" value="KLN57656.1"/>
    <property type="molecule type" value="Genomic_DNA"/>
</dbReference>